<feature type="non-terminal residue" evidence="2">
    <location>
        <position position="392"/>
    </location>
</feature>
<reference evidence="2 3" key="1">
    <citation type="submission" date="2024-06" db="EMBL/GenBank/DDBJ databases">
        <title>The Natural Products Discovery Center: Release of the First 8490 Sequenced Strains for Exploring Actinobacteria Biosynthetic Diversity.</title>
        <authorList>
            <person name="Kalkreuter E."/>
            <person name="Kautsar S.A."/>
            <person name="Yang D."/>
            <person name="Bader C.D."/>
            <person name="Teijaro C.N."/>
            <person name="Fluegel L."/>
            <person name="Davis C.M."/>
            <person name="Simpson J.R."/>
            <person name="Lauterbach L."/>
            <person name="Steele A.D."/>
            <person name="Gui C."/>
            <person name="Meng S."/>
            <person name="Li G."/>
            <person name="Viehrig K."/>
            <person name="Ye F."/>
            <person name="Su P."/>
            <person name="Kiefer A.F."/>
            <person name="Nichols A."/>
            <person name="Cepeda A.J."/>
            <person name="Yan W."/>
            <person name="Fan B."/>
            <person name="Jiang Y."/>
            <person name="Adhikari A."/>
            <person name="Zheng C.-J."/>
            <person name="Schuster L."/>
            <person name="Cowan T.M."/>
            <person name="Smanski M.J."/>
            <person name="Chevrette M.G."/>
            <person name="De Carvalho L.P.S."/>
            <person name="Shen B."/>
        </authorList>
    </citation>
    <scope>NUCLEOTIDE SEQUENCE [LARGE SCALE GENOMIC DNA]</scope>
    <source>
        <strain evidence="2 3">NPDC000234</strain>
    </source>
</reference>
<dbReference type="InterPro" id="IPR020845">
    <property type="entry name" value="AMP-binding_CS"/>
</dbReference>
<evidence type="ECO:0000313" key="3">
    <source>
        <dbReference type="Proteomes" id="UP001474181"/>
    </source>
</evidence>
<dbReference type="PROSITE" id="PS00455">
    <property type="entry name" value="AMP_BINDING"/>
    <property type="match status" value="1"/>
</dbReference>
<dbReference type="PANTHER" id="PTHR45527:SF1">
    <property type="entry name" value="FATTY ACID SYNTHASE"/>
    <property type="match status" value="1"/>
</dbReference>
<name>A0ABV1XH64_9ACTN</name>
<dbReference type="InterPro" id="IPR045851">
    <property type="entry name" value="AMP-bd_C_sf"/>
</dbReference>
<evidence type="ECO:0000259" key="1">
    <source>
        <dbReference type="Pfam" id="PF00501"/>
    </source>
</evidence>
<dbReference type="Pfam" id="PF00501">
    <property type="entry name" value="AMP-binding"/>
    <property type="match status" value="1"/>
</dbReference>
<dbReference type="EMBL" id="JBEPEK010001211">
    <property type="protein sequence ID" value="MER7188394.1"/>
    <property type="molecule type" value="Genomic_DNA"/>
</dbReference>
<organism evidence="2 3">
    <name type="scientific">Streptomyces hyaluromycini</name>
    <dbReference type="NCBI Taxonomy" id="1377993"/>
    <lineage>
        <taxon>Bacteria</taxon>
        <taxon>Bacillati</taxon>
        <taxon>Actinomycetota</taxon>
        <taxon>Actinomycetes</taxon>
        <taxon>Kitasatosporales</taxon>
        <taxon>Streptomycetaceae</taxon>
        <taxon>Streptomyces</taxon>
    </lineage>
</organism>
<gene>
    <name evidence="2" type="ORF">ABT404_54585</name>
</gene>
<dbReference type="Gene3D" id="2.30.38.10">
    <property type="entry name" value="Luciferase, Domain 3"/>
    <property type="match status" value="1"/>
</dbReference>
<sequence>AVCLERGFDMVVALLAVLKAGGAYLPVDPELPAERIAFMLADAGVVAVVTGAGLSGVDAGSVPVVALDEPGVVAEVSSMSAEALDVRVVAGHAAYVIYTSGSTGVPKGVVVSHAGIVNRLGWMQDRFGLAAGDRVLHKTPFGFDVSVWELFWPLLQGAVMVVARPGGHRDPGYVAELVREQRVDTVHFVPSMLEAFLAAPQAAECGSLRRVVCSGEALGASVRDRFFTVFGEGAGLFNLYGPTEASVDVTEYPVEADGSGVVPIGRPVFNTRVFVLDERLAPVPVGVAGELYLAGVQLARGYVGRAGLTGERFVADPFDAAGAGGRLYRTGDVVRWNADGDLVYVGRADEQVKIRGFRIEPGEIQAVIAGHPQVAQTAVIAREDSAGDKRLV</sequence>
<dbReference type="PANTHER" id="PTHR45527">
    <property type="entry name" value="NONRIBOSOMAL PEPTIDE SYNTHETASE"/>
    <property type="match status" value="1"/>
</dbReference>
<accession>A0ABV1XH64</accession>
<dbReference type="InterPro" id="IPR000873">
    <property type="entry name" value="AMP-dep_synth/lig_dom"/>
</dbReference>
<dbReference type="NCBIfam" id="TIGR01733">
    <property type="entry name" value="AA-adenyl-dom"/>
    <property type="match status" value="1"/>
</dbReference>
<dbReference type="Proteomes" id="UP001474181">
    <property type="component" value="Unassembled WGS sequence"/>
</dbReference>
<dbReference type="InterPro" id="IPR010071">
    <property type="entry name" value="AA_adenyl_dom"/>
</dbReference>
<feature type="non-terminal residue" evidence="2">
    <location>
        <position position="1"/>
    </location>
</feature>
<keyword evidence="3" id="KW-1185">Reference proteome</keyword>
<evidence type="ECO:0000313" key="2">
    <source>
        <dbReference type="EMBL" id="MER7188394.1"/>
    </source>
</evidence>
<dbReference type="SUPFAM" id="SSF56801">
    <property type="entry name" value="Acetyl-CoA synthetase-like"/>
    <property type="match status" value="1"/>
</dbReference>
<comment type="caution">
    <text evidence="2">The sequence shown here is derived from an EMBL/GenBank/DDBJ whole genome shotgun (WGS) entry which is preliminary data.</text>
</comment>
<protein>
    <submittedName>
        <fullName evidence="2">Amino acid adenylation domain-containing protein</fullName>
    </submittedName>
</protein>
<proteinExistence type="predicted"/>
<dbReference type="Gene3D" id="3.40.50.980">
    <property type="match status" value="2"/>
</dbReference>
<feature type="domain" description="AMP-dependent synthetase/ligase" evidence="1">
    <location>
        <begin position="1"/>
        <end position="302"/>
    </location>
</feature>
<dbReference type="Gene3D" id="3.30.300.30">
    <property type="match status" value="1"/>
</dbReference>
<dbReference type="RefSeq" id="WP_350793342.1">
    <property type="nucleotide sequence ID" value="NZ_JBEPEK010001211.1"/>
</dbReference>